<dbReference type="GO" id="GO:0042802">
    <property type="term" value="F:identical protein binding"/>
    <property type="evidence" value="ECO:0007669"/>
    <property type="project" value="TreeGrafter"/>
</dbReference>
<keyword evidence="4" id="KW-1185">Reference proteome</keyword>
<sequence>MKITICKNEQEFNVTAAWRIIGQMLEKPDSVIGLSTGQTTIEMHAIVSHIYAQYPFDVSRITLFNVDELTNLPREYAGSCYTMILNQIAGPLGIPEENFIMPPTMSDDFEREAILFEQRLAERGGADLQMLGLGANGHIGINQPGTPFESETWVSPMDPDFEARVRRETQVPEGTELGGLTRGIKNIMHTRKLILIAKGAHKAEMVEKAIWGPVTTDIPASIVQMHPNCEILLDADAGARIAGGRVTRHSGWDRL</sequence>
<dbReference type="Gene3D" id="3.40.50.1360">
    <property type="match status" value="1"/>
</dbReference>
<dbReference type="PANTHER" id="PTHR11280:SF5">
    <property type="entry name" value="GLUCOSAMINE-6-PHOSPHATE ISOMERASE"/>
    <property type="match status" value="1"/>
</dbReference>
<dbReference type="AlphaFoldDB" id="A0A5R9L5L5"/>
<dbReference type="SUPFAM" id="SSF100950">
    <property type="entry name" value="NagB/RpiA/CoA transferase-like"/>
    <property type="match status" value="1"/>
</dbReference>
<dbReference type="GO" id="GO:0005737">
    <property type="term" value="C:cytoplasm"/>
    <property type="evidence" value="ECO:0007669"/>
    <property type="project" value="TreeGrafter"/>
</dbReference>
<dbReference type="InterPro" id="IPR006148">
    <property type="entry name" value="Glc/Gal-6P_isomerase"/>
</dbReference>
<evidence type="ECO:0000313" key="4">
    <source>
        <dbReference type="Proteomes" id="UP000306402"/>
    </source>
</evidence>
<evidence type="ECO:0000259" key="2">
    <source>
        <dbReference type="Pfam" id="PF01182"/>
    </source>
</evidence>
<dbReference type="GO" id="GO:0004342">
    <property type="term" value="F:glucosamine-6-phosphate deaminase activity"/>
    <property type="evidence" value="ECO:0007669"/>
    <property type="project" value="InterPro"/>
</dbReference>
<dbReference type="Proteomes" id="UP000306402">
    <property type="component" value="Unassembled WGS sequence"/>
</dbReference>
<accession>A0A5R9L5L5</accession>
<dbReference type="GO" id="GO:0006046">
    <property type="term" value="P:N-acetylglucosamine catabolic process"/>
    <property type="evidence" value="ECO:0007669"/>
    <property type="project" value="TreeGrafter"/>
</dbReference>
<dbReference type="EMBL" id="VCEJ01000002">
    <property type="protein sequence ID" value="TLV03863.1"/>
    <property type="molecule type" value="Genomic_DNA"/>
</dbReference>
<dbReference type="InterPro" id="IPR037171">
    <property type="entry name" value="NagB/RpiA_transferase-like"/>
</dbReference>
<feature type="domain" description="Glucosamine/galactosamine-6-phosphate isomerase" evidence="2">
    <location>
        <begin position="28"/>
        <end position="225"/>
    </location>
</feature>
<organism evidence="3 4">
    <name type="scientific">Dyadobacter luticola</name>
    <dbReference type="NCBI Taxonomy" id="1979387"/>
    <lineage>
        <taxon>Bacteria</taxon>
        <taxon>Pseudomonadati</taxon>
        <taxon>Bacteroidota</taxon>
        <taxon>Cytophagia</taxon>
        <taxon>Cytophagales</taxon>
        <taxon>Spirosomataceae</taxon>
        <taxon>Dyadobacter</taxon>
    </lineage>
</organism>
<protein>
    <submittedName>
        <fullName evidence="3">Glucosamine-6-phosphate deaminase</fullName>
    </submittedName>
</protein>
<evidence type="ECO:0000313" key="3">
    <source>
        <dbReference type="EMBL" id="TLV03863.1"/>
    </source>
</evidence>
<keyword evidence="1" id="KW-0378">Hydrolase</keyword>
<name>A0A5R9L5L5_9BACT</name>
<dbReference type="Pfam" id="PF01182">
    <property type="entry name" value="Glucosamine_iso"/>
    <property type="match status" value="1"/>
</dbReference>
<reference evidence="3 4" key="1">
    <citation type="submission" date="2019-05" db="EMBL/GenBank/DDBJ databases">
        <authorList>
            <person name="Qu J.-H."/>
        </authorList>
    </citation>
    <scope>NUCLEOTIDE SEQUENCE [LARGE SCALE GENOMIC DNA]</scope>
    <source>
        <strain evidence="3 4">T17</strain>
    </source>
</reference>
<evidence type="ECO:0000256" key="1">
    <source>
        <dbReference type="ARBA" id="ARBA00022801"/>
    </source>
</evidence>
<proteinExistence type="predicted"/>
<dbReference type="RefSeq" id="WP_138365072.1">
    <property type="nucleotide sequence ID" value="NZ_VCEJ01000002.1"/>
</dbReference>
<gene>
    <name evidence="3" type="ORF">FEN17_09790</name>
</gene>
<dbReference type="PANTHER" id="PTHR11280">
    <property type="entry name" value="GLUCOSAMINE-6-PHOSPHATE ISOMERASE"/>
    <property type="match status" value="1"/>
</dbReference>
<dbReference type="GO" id="GO:0005975">
    <property type="term" value="P:carbohydrate metabolic process"/>
    <property type="evidence" value="ECO:0007669"/>
    <property type="project" value="InterPro"/>
</dbReference>
<dbReference type="InterPro" id="IPR004547">
    <property type="entry name" value="Glucosamine6P_isomerase"/>
</dbReference>
<comment type="caution">
    <text evidence="3">The sequence shown here is derived from an EMBL/GenBank/DDBJ whole genome shotgun (WGS) entry which is preliminary data.</text>
</comment>
<dbReference type="GO" id="GO:0019262">
    <property type="term" value="P:N-acetylneuraminate catabolic process"/>
    <property type="evidence" value="ECO:0007669"/>
    <property type="project" value="TreeGrafter"/>
</dbReference>
<dbReference type="GO" id="GO:0006043">
    <property type="term" value="P:glucosamine catabolic process"/>
    <property type="evidence" value="ECO:0007669"/>
    <property type="project" value="TreeGrafter"/>
</dbReference>
<dbReference type="OrthoDB" id="9791139at2"/>